<comment type="subcellular location">
    <subcellularLocation>
        <location evidence="1">Chromosome</location>
    </subcellularLocation>
</comment>
<dbReference type="Pfam" id="PF13589">
    <property type="entry name" value="HATPase_c_3"/>
    <property type="match status" value="1"/>
</dbReference>
<dbReference type="InterPro" id="IPR058614">
    <property type="entry name" value="Ig_SMCHD1_5th"/>
</dbReference>
<feature type="compositionally biased region" description="Basic residues" evidence="3">
    <location>
        <begin position="1988"/>
        <end position="2000"/>
    </location>
</feature>
<dbReference type="SMART" id="SM00968">
    <property type="entry name" value="SMC_hinge"/>
    <property type="match status" value="1"/>
</dbReference>
<dbReference type="Proteomes" id="UP000504632">
    <property type="component" value="Chromosome 7"/>
</dbReference>
<gene>
    <name evidence="6" type="primary">smchd1</name>
</gene>
<dbReference type="GO" id="GO:0006302">
    <property type="term" value="P:double-strand break repair"/>
    <property type="evidence" value="ECO:0007669"/>
    <property type="project" value="InterPro"/>
</dbReference>
<dbReference type="Pfam" id="PF26195">
    <property type="entry name" value="Ig_SMCHD1_2nd"/>
    <property type="match status" value="1"/>
</dbReference>
<reference evidence="6" key="1">
    <citation type="submission" date="2025-08" db="UniProtKB">
        <authorList>
            <consortium name="RefSeq"/>
        </authorList>
    </citation>
    <scope>IDENTIFICATION</scope>
</reference>
<dbReference type="InterPro" id="IPR058611">
    <property type="entry name" value="Ig_SMCHD1_1st"/>
</dbReference>
<dbReference type="GO" id="GO:0005524">
    <property type="term" value="F:ATP binding"/>
    <property type="evidence" value="ECO:0007669"/>
    <property type="project" value="InterPro"/>
</dbReference>
<dbReference type="SUPFAM" id="SSF75553">
    <property type="entry name" value="Smc hinge domain"/>
    <property type="match status" value="1"/>
</dbReference>
<accession>A0A6J2VSH3</accession>
<sequence length="2006" mass="225053">MAEPKQRPSRPGVSRALTPGPEKSDHSQRGVCVFDCRPKSTEATGRVIDIRNLDYNGFLKAVSKEFSIARNETFVLTTTDRREIGTDIFDQLEDGKTLHLLHSVDQVLPMATQERIEYLPHYHTLVQSGMYEYYASEGQKSLPYAFAELIDNALSATADNTGVRTIDIRLLFDESQGKPAVVVLDNGRGMTSKQLNNWAVYRLSKFTRDNGTFQSDHTGYSRPNPVPRSLNSDISYFGVGGKQAVFYIGQSVRMISKPAGSPDVHEFVMSKEDFERKEKNKEEIYSGVILNRNPGVWSHVNSAEEPFLQSLIQEEVGKESFTAVVITGIQPEHITYLKQHFSMWTRELAHIYHYYVHGVTGNDLRDPSGKSPSNIDIQISLVEKSPRLPRLVNLREVDNDMQTLYVSSSVAVFEFKASAEGDAAVEGLLRYHPFLYDRETYPEDPYAMPGPADDDDEECVVLNAEGRGKRPIFECFWNGRLIPYTTVSEFEWCARPKKGASVPLECYNRISGVLFANDRFQVSTNKLTFMDLELKLKDKETIFTRVVNGQEQRVKIQREFVAWLKDCHEHFDKQVKFMGFQGVTSRSDVTTKRLQSPWACFRAIRWDGKTFKSGDYVKSVKTQPILFGSIVQFLLYGHHEGDVYATGGHVQISMEPKELYDEVRIIPITKIDRQVSTAAIKRNIEEELAKLPVKLEISWPEGNPWPENSARPAGTLMGPIKVEILNKKGESMSRLPVANNSAARKLLIDLKVIWHSPKGDVQTNSHIAMYSSKWDYWFKKMENLTKLGKYTLRLQTILNENNSSEWAGKCLPHYTLNFTITEGNAEAFVLGVVPTPVHVGVPFSLSLEFRDEFGHLAQPPSDIKPQLECSSLEVTSEKTAVKGTTFTIKDIRMRGTVKNHLNKTHTLKVVIPGLKQDSQTTELNVHPGLPHTLVVLPDDDVVTIENGTPVGFRVEVRDESSNVTTHSKLIVRCQLQGLPDLLVDAVDCSNTGSGQLFGKPVQVNNIKEEKILTAKFDIPSQQAVACVERTLRVLPSTRVSRIEVHRRDDGSDDVMVLQNLERIDWTAGDTLGSLCYRLFDEGNRLVPITPKLAPKIKVNWTASMKVAELAQGQLPSVCVPTLVQGEHFYQVSFQDQFTVNTSFIIVPRADEPDRLRVSLCESTVRMGDTLSGNIYVDVVDQYGNKTDTLNAENMKNVSVSADGLDTATLTMEWQESGSCVLVHGVRFMRGSPGQRDLCFKYQGFEEFARIKVTAGQPTTITLLDPPELPLQVLNGHGLDTPFVLQLSDEWGNPSPDQRVIIAMRTRSPQLKIKSSVMSRPVDSDGRACFMLETVTAPKGQYELEFRGSFSKSSIAGPVVKLNVIPDPNKPVKLTIEYDSKAMLPAGGTLTDFKVTVLSEEGGIVPNINPANISMLLWKGSSTGSRPPQGATTLRCSKPKDTEKDDCFYFRDKAIPERVGKYTVQFVLCLDKTKALWSHQYELNVVHGKPVKLVPDTPPSTPVVSNSNTLASRTLVESLCLKIMDDYNNPAGEGIDGHVVVTVRSCGGGRVRDLPVFEGKTSSRRYTLTNGEALITGLALMENSPGIDGGEYILDFSLDIPRFEPRISLAPFLLPFRFYNDVENQKIMATLSKRKDRLSQSIDIYRELFDTNKQLIHELQNQVHNAGQKEAQLEADLRMNDLDITQLTSESAVKAVISQKQAALERIKSQPRRKCTMPDPFRGSPNVLGKIAHLALVEDDDVAKVISWHLLGDMDCVVTVTTAAARRIYDDTQGRQQVIPLETVFWRPSNRPLPHIRNGVNLFHPVGNPVFVRDLLIFPKHAENCNMVFSSLLGDTILMDDLDSANEYRKRVVQSKVQCPTLLTRQGDRIRSNGKFGGLQNKAPPIEKLRGQVFGAPLPKEYHTIQKHIELLQQYCLARQKAGEVKSEYDCHVLYMQSPEMRKKEQELHQQEAQLRDIEKTLASTPVRVSPGSTIKRPAAETDESAHTPSKRARRKARRLQGRQLPE</sequence>
<dbReference type="InterPro" id="IPR058613">
    <property type="entry name" value="Ig_SMCHD1_4th"/>
</dbReference>
<dbReference type="InterPro" id="IPR058615">
    <property type="entry name" value="Ig_SMCHD1_6th"/>
</dbReference>
<evidence type="ECO:0000313" key="5">
    <source>
        <dbReference type="Proteomes" id="UP000504632"/>
    </source>
</evidence>
<keyword evidence="5" id="KW-1185">Reference proteome</keyword>
<dbReference type="Pfam" id="PF26197">
    <property type="entry name" value="Ig_SMCHD1_5th"/>
    <property type="match status" value="1"/>
</dbReference>
<dbReference type="Gene3D" id="3.30.565.10">
    <property type="entry name" value="Histidine kinase-like ATPase, C-terminal domain"/>
    <property type="match status" value="1"/>
</dbReference>
<protein>
    <submittedName>
        <fullName evidence="6">Structural maintenance of chromosomes flexible hinge domain-containing protein 1</fullName>
    </submittedName>
</protein>
<dbReference type="Pfam" id="PF26199">
    <property type="entry name" value="Ig_SMCHD1_8th"/>
    <property type="match status" value="1"/>
</dbReference>
<dbReference type="InParanoid" id="A0A6J2VSH3"/>
<dbReference type="GO" id="GO:0005694">
    <property type="term" value="C:chromosome"/>
    <property type="evidence" value="ECO:0007669"/>
    <property type="project" value="UniProtKB-SubCell"/>
</dbReference>
<dbReference type="InterPro" id="IPR058616">
    <property type="entry name" value="Ig_SMCHD1_8th"/>
</dbReference>
<dbReference type="Pfam" id="PF26196">
    <property type="entry name" value="Ig_SMCHD1_4th"/>
    <property type="match status" value="1"/>
</dbReference>
<dbReference type="Pfam" id="PF26198">
    <property type="entry name" value="Ig_SMCHD1_6th"/>
    <property type="match status" value="1"/>
</dbReference>
<evidence type="ECO:0000256" key="1">
    <source>
        <dbReference type="ARBA" id="ARBA00004286"/>
    </source>
</evidence>
<dbReference type="InterPro" id="IPR036890">
    <property type="entry name" value="HATPase_C_sf"/>
</dbReference>
<dbReference type="PANTHER" id="PTHR22640">
    <property type="entry name" value="STRUCTURAL MAINTENANCE OF CHROMOSOMES FLEXIBLE HINGE DOMAIN-CONTAINING PROTEIN 1"/>
    <property type="match status" value="1"/>
</dbReference>
<dbReference type="InterPro" id="IPR010935">
    <property type="entry name" value="SMC_hinge"/>
</dbReference>
<feature type="region of interest" description="Disordered" evidence="3">
    <location>
        <begin position="1957"/>
        <end position="2006"/>
    </location>
</feature>
<dbReference type="RefSeq" id="XP_030635022.1">
    <property type="nucleotide sequence ID" value="XM_030779162.1"/>
</dbReference>
<organism evidence="5 6">
    <name type="scientific">Chanos chanos</name>
    <name type="common">Milkfish</name>
    <name type="synonym">Mugil chanos</name>
    <dbReference type="NCBI Taxonomy" id="29144"/>
    <lineage>
        <taxon>Eukaryota</taxon>
        <taxon>Metazoa</taxon>
        <taxon>Chordata</taxon>
        <taxon>Craniata</taxon>
        <taxon>Vertebrata</taxon>
        <taxon>Euteleostomi</taxon>
        <taxon>Actinopterygii</taxon>
        <taxon>Neopterygii</taxon>
        <taxon>Teleostei</taxon>
        <taxon>Ostariophysi</taxon>
        <taxon>Gonorynchiformes</taxon>
        <taxon>Chanidae</taxon>
        <taxon>Chanos</taxon>
    </lineage>
</organism>
<feature type="domain" description="SMC hinge" evidence="4">
    <location>
        <begin position="1724"/>
        <end position="1848"/>
    </location>
</feature>
<evidence type="ECO:0000256" key="3">
    <source>
        <dbReference type="SAM" id="MobiDB-lite"/>
    </source>
</evidence>
<keyword evidence="2" id="KW-0158">Chromosome</keyword>
<dbReference type="CTD" id="23347"/>
<evidence type="ECO:0000256" key="2">
    <source>
        <dbReference type="ARBA" id="ARBA00022454"/>
    </source>
</evidence>
<dbReference type="OrthoDB" id="10036779at2759"/>
<dbReference type="GeneID" id="115816194"/>
<dbReference type="InterPro" id="IPR038892">
    <property type="entry name" value="SMCHD1"/>
</dbReference>
<feature type="region of interest" description="Disordered" evidence="3">
    <location>
        <begin position="1"/>
        <end position="29"/>
    </location>
</feature>
<evidence type="ECO:0000313" key="6">
    <source>
        <dbReference type="RefSeq" id="XP_030635022.1"/>
    </source>
</evidence>
<dbReference type="InterPro" id="IPR058612">
    <property type="entry name" value="Ig_SMCHD1_2nd"/>
</dbReference>
<evidence type="ECO:0000259" key="4">
    <source>
        <dbReference type="SMART" id="SM00968"/>
    </source>
</evidence>
<dbReference type="InterPro" id="IPR036277">
    <property type="entry name" value="SMC_hinge_sf"/>
</dbReference>
<dbReference type="GO" id="GO:0051276">
    <property type="term" value="P:chromosome organization"/>
    <property type="evidence" value="ECO:0007669"/>
    <property type="project" value="InterPro"/>
</dbReference>
<dbReference type="Pfam" id="PF06470">
    <property type="entry name" value="SMC_hinge"/>
    <property type="match status" value="1"/>
</dbReference>
<dbReference type="Pfam" id="PF22899">
    <property type="entry name" value="SMCHD1_S5"/>
    <property type="match status" value="1"/>
</dbReference>
<dbReference type="InterPro" id="IPR058617">
    <property type="entry name" value="Ig_SMCHD1_7th"/>
</dbReference>
<dbReference type="InterPro" id="IPR055109">
    <property type="entry name" value="SMCHD1_S5"/>
</dbReference>
<proteinExistence type="predicted"/>
<dbReference type="Pfam" id="PF26194">
    <property type="entry name" value="Ig_SMCHD1_1st"/>
    <property type="match status" value="1"/>
</dbReference>
<name>A0A6J2VSH3_CHACN</name>
<dbReference type="PANTHER" id="PTHR22640:SF2">
    <property type="entry name" value="STRUCTURAL MAINTENANCE OF CHROMOSOMES FLEXIBLE HINGE DOMAIN-CONTAINING PROTEIN 1"/>
    <property type="match status" value="1"/>
</dbReference>
<dbReference type="SUPFAM" id="SSF55874">
    <property type="entry name" value="ATPase domain of HSP90 chaperone/DNA topoisomerase II/histidine kinase"/>
    <property type="match status" value="1"/>
</dbReference>
<dbReference type="Pfam" id="PF26201">
    <property type="entry name" value="Ig_SMCHD1_7th"/>
    <property type="match status" value="1"/>
</dbReference>